<dbReference type="InterPro" id="IPR010021">
    <property type="entry name" value="PGPP1/Gep4"/>
</dbReference>
<dbReference type="InterPro" id="IPR036412">
    <property type="entry name" value="HAD-like_sf"/>
</dbReference>
<dbReference type="EMBL" id="SWFS01000277">
    <property type="protein sequence ID" value="KAA8911584.1"/>
    <property type="molecule type" value="Genomic_DNA"/>
</dbReference>
<evidence type="ECO:0000313" key="2">
    <source>
        <dbReference type="Proteomes" id="UP000761534"/>
    </source>
</evidence>
<dbReference type="VEuPathDB" id="FungiDB:TRICI_003742"/>
<dbReference type="FunFam" id="3.40.50.1000:FF:000165">
    <property type="entry name" value="HAD superfamily phosphatase"/>
    <property type="match status" value="1"/>
</dbReference>
<protein>
    <recommendedName>
        <fullName evidence="3">Phosphatidylglycerophosphatase GEP4, mitochondrial</fullName>
    </recommendedName>
</protein>
<dbReference type="GO" id="GO:0008962">
    <property type="term" value="F:phosphatidylglycerophosphatase activity"/>
    <property type="evidence" value="ECO:0007669"/>
    <property type="project" value="InterPro"/>
</dbReference>
<sequence length="190" mass="21239">MNLSGTFNALRVLYNPWLFLPHSVIPNFGKLQVPIPPGPSNKPIKLVILDKDNCFAEPHSDHVWPEYDSKWQELRNAYPGDQLLIVSNTAGSKDDSGNNQARALEKSTGVKVFHHSLKKPGCHGEILSYAKTQGLVESNDQIAIVGDRLMTDVLMANLMNAQAIWVRDGVVPSKNPLVRLEKSFYDFMSR</sequence>
<name>A0A642V282_9ASCO</name>
<keyword evidence="2" id="KW-1185">Reference proteome</keyword>
<dbReference type="InterPro" id="IPR023214">
    <property type="entry name" value="HAD_sf"/>
</dbReference>
<organism evidence="1 2">
    <name type="scientific">Trichomonascus ciferrii</name>
    <dbReference type="NCBI Taxonomy" id="44093"/>
    <lineage>
        <taxon>Eukaryota</taxon>
        <taxon>Fungi</taxon>
        <taxon>Dikarya</taxon>
        <taxon>Ascomycota</taxon>
        <taxon>Saccharomycotina</taxon>
        <taxon>Dipodascomycetes</taxon>
        <taxon>Dipodascales</taxon>
        <taxon>Trichomonascaceae</taxon>
        <taxon>Trichomonascus</taxon>
        <taxon>Trichomonascus ciferrii complex</taxon>
    </lineage>
</organism>
<dbReference type="Proteomes" id="UP000761534">
    <property type="component" value="Unassembled WGS sequence"/>
</dbReference>
<accession>A0A642V282</accession>
<dbReference type="InterPro" id="IPR027706">
    <property type="entry name" value="PGP_Pase"/>
</dbReference>
<dbReference type="NCBIfam" id="TIGR01668">
    <property type="entry name" value="YqeG_hyp_ppase"/>
    <property type="match status" value="1"/>
</dbReference>
<comment type="caution">
    <text evidence="1">The sequence shown here is derived from an EMBL/GenBank/DDBJ whole genome shotgun (WGS) entry which is preliminary data.</text>
</comment>
<dbReference type="Gene3D" id="3.40.50.1000">
    <property type="entry name" value="HAD superfamily/HAD-like"/>
    <property type="match status" value="1"/>
</dbReference>
<proteinExistence type="predicted"/>
<dbReference type="SUPFAM" id="SSF56784">
    <property type="entry name" value="HAD-like"/>
    <property type="match status" value="1"/>
</dbReference>
<dbReference type="AlphaFoldDB" id="A0A642V282"/>
<dbReference type="Pfam" id="PF09419">
    <property type="entry name" value="PGP_phosphatase"/>
    <property type="match status" value="1"/>
</dbReference>
<reference evidence="1" key="1">
    <citation type="journal article" date="2019" name="G3 (Bethesda)">
        <title>Genome Assemblies of Two Rare Opportunistic Yeast Pathogens: Diutina rugosa (syn. Candida rugosa) and Trichomonascus ciferrii (syn. Candida ciferrii).</title>
        <authorList>
            <person name="Mixao V."/>
            <person name="Saus E."/>
            <person name="Hansen A.P."/>
            <person name="Lass-Florl C."/>
            <person name="Gabaldon T."/>
        </authorList>
    </citation>
    <scope>NUCLEOTIDE SEQUENCE</scope>
    <source>
        <strain evidence="1">CBS 4856</strain>
    </source>
</reference>
<gene>
    <name evidence="1" type="ORF">TRICI_003742</name>
</gene>
<dbReference type="OrthoDB" id="198652at2759"/>
<evidence type="ECO:0008006" key="3">
    <source>
        <dbReference type="Google" id="ProtNLM"/>
    </source>
</evidence>
<evidence type="ECO:0000313" key="1">
    <source>
        <dbReference type="EMBL" id="KAA8911584.1"/>
    </source>
</evidence>